<feature type="compositionally biased region" description="Low complexity" evidence="11">
    <location>
        <begin position="1"/>
        <end position="25"/>
    </location>
</feature>
<dbReference type="FunFam" id="3.30.1360.10:FF:000009">
    <property type="entry name" value="RNA polymerase I and III subunit C"/>
    <property type="match status" value="1"/>
</dbReference>
<evidence type="ECO:0000256" key="9">
    <source>
        <dbReference type="ARBA" id="ARBA00025804"/>
    </source>
</evidence>
<keyword evidence="8" id="KW-0539">Nucleus</keyword>
<dbReference type="CDD" id="cd07032">
    <property type="entry name" value="RNAP_I_II_AC40"/>
    <property type="match status" value="1"/>
</dbReference>
<dbReference type="Gene3D" id="3.30.1360.10">
    <property type="entry name" value="RNA polymerase, RBP11-like subunit"/>
    <property type="match status" value="1"/>
</dbReference>
<dbReference type="AlphaFoldDB" id="A0A8D2QJ72"/>
<accession>A0A8D2QJ72</accession>
<dbReference type="FunFam" id="3.30.1360.10:FF:000005">
    <property type="entry name" value="Dna-directed rna polymerases i and iii subunit"/>
    <property type="match status" value="1"/>
</dbReference>
<evidence type="ECO:0000256" key="8">
    <source>
        <dbReference type="ARBA" id="ARBA00023242"/>
    </source>
</evidence>
<dbReference type="GO" id="GO:0003899">
    <property type="term" value="F:DNA-directed RNA polymerase activity"/>
    <property type="evidence" value="ECO:0007669"/>
    <property type="project" value="InterPro"/>
</dbReference>
<feature type="compositionally biased region" description="Low complexity" evidence="11">
    <location>
        <begin position="192"/>
        <end position="215"/>
    </location>
</feature>
<feature type="region of interest" description="Disordered" evidence="11">
    <location>
        <begin position="47"/>
        <end position="221"/>
    </location>
</feature>
<dbReference type="HAMAP" id="MF_00320">
    <property type="entry name" value="RNApol_arch_Rpo3"/>
    <property type="match status" value="1"/>
</dbReference>
<dbReference type="GO" id="GO:0005654">
    <property type="term" value="C:nucleoplasm"/>
    <property type="evidence" value="ECO:0007669"/>
    <property type="project" value="UniProtKB-ARBA"/>
</dbReference>
<reference evidence="13" key="2">
    <citation type="submission" date="2025-09" db="UniProtKB">
        <authorList>
            <consortium name="Ensembl"/>
        </authorList>
    </citation>
    <scope>IDENTIFICATION</scope>
</reference>
<dbReference type="InterPro" id="IPR050518">
    <property type="entry name" value="Rpo3/RPB3_RNA_Pol_subunit"/>
</dbReference>
<dbReference type="GO" id="GO:0046983">
    <property type="term" value="F:protein dimerization activity"/>
    <property type="evidence" value="ECO:0007669"/>
    <property type="project" value="InterPro"/>
</dbReference>
<dbReference type="Pfam" id="PF01000">
    <property type="entry name" value="RNA_pol_A_bac"/>
    <property type="match status" value="1"/>
</dbReference>
<evidence type="ECO:0000256" key="6">
    <source>
        <dbReference type="ARBA" id="ARBA00022990"/>
    </source>
</evidence>
<dbReference type="SUPFAM" id="SSF55257">
    <property type="entry name" value="RBP11-like subunits of RNA polymerase"/>
    <property type="match status" value="1"/>
</dbReference>
<comment type="subcellular location">
    <subcellularLocation>
        <location evidence="2">Cytoplasm</location>
        <location evidence="2">Cytosol</location>
    </subcellularLocation>
    <subcellularLocation>
        <location evidence="1">Nucleus</location>
    </subcellularLocation>
</comment>
<dbReference type="GO" id="GO:0005666">
    <property type="term" value="C:RNA polymerase III complex"/>
    <property type="evidence" value="ECO:0007669"/>
    <property type="project" value="TreeGrafter"/>
</dbReference>
<evidence type="ECO:0000256" key="2">
    <source>
        <dbReference type="ARBA" id="ARBA00004514"/>
    </source>
</evidence>
<organism evidence="13 14">
    <name type="scientific">Zonotrichia albicollis</name>
    <name type="common">White-throated sparrow</name>
    <name type="synonym">Fringilla albicollis</name>
    <dbReference type="NCBI Taxonomy" id="44394"/>
    <lineage>
        <taxon>Eukaryota</taxon>
        <taxon>Metazoa</taxon>
        <taxon>Chordata</taxon>
        <taxon>Craniata</taxon>
        <taxon>Vertebrata</taxon>
        <taxon>Euteleostomi</taxon>
        <taxon>Archelosauria</taxon>
        <taxon>Archosauria</taxon>
        <taxon>Dinosauria</taxon>
        <taxon>Saurischia</taxon>
        <taxon>Theropoda</taxon>
        <taxon>Coelurosauria</taxon>
        <taxon>Aves</taxon>
        <taxon>Neognathae</taxon>
        <taxon>Neoaves</taxon>
        <taxon>Telluraves</taxon>
        <taxon>Australaves</taxon>
        <taxon>Passeriformes</taxon>
        <taxon>Passerellidae</taxon>
        <taxon>Zonotrichia</taxon>
    </lineage>
</organism>
<protein>
    <recommendedName>
        <fullName evidence="3">DNA-directed RNA polymerases I and III subunit RPAC1</fullName>
    </recommendedName>
</protein>
<keyword evidence="4" id="KW-0240">DNA-directed RNA polymerase</keyword>
<dbReference type="GO" id="GO:0006351">
    <property type="term" value="P:DNA-templated transcription"/>
    <property type="evidence" value="ECO:0007669"/>
    <property type="project" value="InterPro"/>
</dbReference>
<dbReference type="InterPro" id="IPR022842">
    <property type="entry name" value="RNAP_Rpo3/Rpb3/RPAC1"/>
</dbReference>
<evidence type="ECO:0000256" key="4">
    <source>
        <dbReference type="ARBA" id="ARBA00022478"/>
    </source>
</evidence>
<dbReference type="InterPro" id="IPR036603">
    <property type="entry name" value="RBP11-like"/>
</dbReference>
<proteinExistence type="inferred from homology"/>
<dbReference type="GO" id="GO:0005829">
    <property type="term" value="C:cytosol"/>
    <property type="evidence" value="ECO:0007669"/>
    <property type="project" value="UniProtKB-SubCell"/>
</dbReference>
<dbReference type="PANTHER" id="PTHR11800">
    <property type="entry name" value="DNA-DIRECTED RNA POLYMERASE"/>
    <property type="match status" value="1"/>
</dbReference>
<feature type="region of interest" description="Disordered" evidence="11">
    <location>
        <begin position="1"/>
        <end position="26"/>
    </location>
</feature>
<evidence type="ECO:0000256" key="3">
    <source>
        <dbReference type="ARBA" id="ARBA00022083"/>
    </source>
</evidence>
<comment type="similarity">
    <text evidence="9">Belongs to the archaeal Rpo3/eukaryotic RPB3 RNA polymerase subunit family.</text>
</comment>
<gene>
    <name evidence="13" type="primary">POLR1C</name>
</gene>
<dbReference type="InterPro" id="IPR001514">
    <property type="entry name" value="DNA-dir_RNA_pol_30-40kDasu_CS"/>
</dbReference>
<evidence type="ECO:0000313" key="13">
    <source>
        <dbReference type="Ensembl" id="ENSZALP00000020851.1"/>
    </source>
</evidence>
<feature type="compositionally biased region" description="Basic residues" evidence="11">
    <location>
        <begin position="161"/>
        <end position="173"/>
    </location>
</feature>
<dbReference type="PANTHER" id="PTHR11800:SF13">
    <property type="entry name" value="DNA-DIRECTED RNA POLYMERASES I AND III SUBUNIT RPAC1"/>
    <property type="match status" value="1"/>
</dbReference>
<evidence type="ECO:0000259" key="12">
    <source>
        <dbReference type="SMART" id="SM00662"/>
    </source>
</evidence>
<dbReference type="InterPro" id="IPR011262">
    <property type="entry name" value="DNA-dir_RNA_pol_insert"/>
</dbReference>
<reference evidence="13" key="1">
    <citation type="submission" date="2025-08" db="UniProtKB">
        <authorList>
            <consortium name="Ensembl"/>
        </authorList>
    </citation>
    <scope>IDENTIFICATION</scope>
</reference>
<dbReference type="InterPro" id="IPR036643">
    <property type="entry name" value="RNApol_insert_sf"/>
</dbReference>
<evidence type="ECO:0000256" key="10">
    <source>
        <dbReference type="ARBA" id="ARBA00056177"/>
    </source>
</evidence>
<dbReference type="Gene3D" id="2.170.120.12">
    <property type="entry name" value="DNA-directed RNA polymerase, insert domain"/>
    <property type="match status" value="1"/>
</dbReference>
<evidence type="ECO:0000256" key="11">
    <source>
        <dbReference type="SAM" id="MobiDB-lite"/>
    </source>
</evidence>
<sequence>MPRNSPSSSSPAPASPSASSSSSSSFMRWCISPMSSKLEPDVSSIFSMSMTAEPPPCAGAHTVSTPARPGPARPRRRPGPAPPACCPRSRPIPRRGHRSCRRPPPPARPWCPSRPRRAGPDGREPDVTAAAKPRAGPGSPAHRPHGGPAGHGRDAGPRGPGRVRRPQRERARRGGTGGGRRPQPLTAPPVPCSRRSTPPTSPATTPATMTPGTSGASRRWVSGAGSRGCPWLCGTGAVRGCAGPGPAAGAVRGCAGPELSVGVRGRALRPGLSMGVRGRALRSGRLIRGARLPQAFRVDVIREEEDTLEFDMVGIDAAIANAFRRILLAEVPTMAVEKVFVYNNTSIVQDEILAHRLGLIPIRADPRLFEYRNQDQEGTEIDTLQFQLKIKCKRNPQAAKESSDPDELYFNHKVYSKHMTWVPLGNQTDLFPDADFRPVHDDILIALLRPGQEIDVLMHCVKGIGKDHAKFSPVATASYRLLPDITLLQPIEDEAAETLQKCFSPGVIEVQNINGKKVARVANARLDTFSREVFRHEGLKNLVRLARVRNHYIFSVESTGILPPDVLVSEAIKILMGKCQRFLNELDSVAME</sequence>
<dbReference type="FunFam" id="2.170.120.12:FF:000003">
    <property type="entry name" value="Dna-directed rna polymerases i and iii subunit"/>
    <property type="match status" value="1"/>
</dbReference>
<name>A0A8D2QJ72_ZONAL</name>
<keyword evidence="7" id="KW-0804">Transcription</keyword>
<keyword evidence="5" id="KW-0963">Cytoplasm</keyword>
<keyword evidence="6" id="KW-0007">Acetylation</keyword>
<dbReference type="GO" id="GO:0003677">
    <property type="term" value="F:DNA binding"/>
    <property type="evidence" value="ECO:0007669"/>
    <property type="project" value="InterPro"/>
</dbReference>
<dbReference type="Pfam" id="PF01193">
    <property type="entry name" value="RNA_pol_L"/>
    <property type="match status" value="1"/>
</dbReference>
<evidence type="ECO:0000256" key="1">
    <source>
        <dbReference type="ARBA" id="ARBA00004123"/>
    </source>
</evidence>
<evidence type="ECO:0000256" key="5">
    <source>
        <dbReference type="ARBA" id="ARBA00022490"/>
    </source>
</evidence>
<evidence type="ECO:0000256" key="7">
    <source>
        <dbReference type="ARBA" id="ARBA00023163"/>
    </source>
</evidence>
<dbReference type="GO" id="GO:0005736">
    <property type="term" value="C:RNA polymerase I complex"/>
    <property type="evidence" value="ECO:0007669"/>
    <property type="project" value="TreeGrafter"/>
</dbReference>
<feature type="compositionally biased region" description="Basic residues" evidence="11">
    <location>
        <begin position="91"/>
        <end position="101"/>
    </location>
</feature>
<keyword evidence="14" id="KW-1185">Reference proteome</keyword>
<dbReference type="SMART" id="SM00662">
    <property type="entry name" value="RPOLD"/>
    <property type="match status" value="1"/>
</dbReference>
<comment type="function">
    <text evidence="10">DNA-dependent RNA polymerase catalyzes the transcription of DNA into RNA using the four ribonucleoside triphosphates as substrates. Common component of RNA polymerases I and III which synthesize ribosomal RNA precursors and short non-coding RNAs including 5S rRNA, snRNAs, tRNAs and miRNAs, respectively. POLR1C/RPAC1 is part of the polymerase core and may function as a clamp element that moves to open and close the cleft.</text>
</comment>
<dbReference type="NCBIfam" id="NF001988">
    <property type="entry name" value="PRK00783.1"/>
    <property type="match status" value="1"/>
</dbReference>
<feature type="domain" description="DNA-directed RNA polymerase RpoA/D/Rpb3-type" evidence="12">
    <location>
        <begin position="307"/>
        <end position="585"/>
    </location>
</feature>
<dbReference type="InterPro" id="IPR033901">
    <property type="entry name" value="RNAPI/III_AC40"/>
</dbReference>
<dbReference type="SUPFAM" id="SSF56553">
    <property type="entry name" value="Insert subdomain of RNA polymerase alpha subunit"/>
    <property type="match status" value="1"/>
</dbReference>
<evidence type="ECO:0000313" key="14">
    <source>
        <dbReference type="Proteomes" id="UP000694413"/>
    </source>
</evidence>
<dbReference type="Proteomes" id="UP000694413">
    <property type="component" value="Unassembled WGS sequence"/>
</dbReference>
<dbReference type="InterPro" id="IPR011263">
    <property type="entry name" value="DNA-dir_RNA_pol_RpoA/D/Rpb3"/>
</dbReference>
<dbReference type="PROSITE" id="PS00446">
    <property type="entry name" value="RNA_POL_D_30KD"/>
    <property type="match status" value="1"/>
</dbReference>
<dbReference type="Ensembl" id="ENSZALT00000027263.1">
    <property type="protein sequence ID" value="ENSZALP00000020851.1"/>
    <property type="gene ID" value="ENSZALG00000016375.1"/>
</dbReference>